<dbReference type="PROSITE" id="PS51387">
    <property type="entry name" value="FAD_PCMH"/>
    <property type="match status" value="1"/>
</dbReference>
<feature type="domain" description="FAD-binding PCMH-type" evidence="17">
    <location>
        <begin position="30"/>
        <end position="210"/>
    </location>
</feature>
<dbReference type="OrthoDB" id="9804753at2"/>
<evidence type="ECO:0000313" key="18">
    <source>
        <dbReference type="EMBL" id="RXZ60865.1"/>
    </source>
</evidence>
<dbReference type="InterPro" id="IPR036318">
    <property type="entry name" value="FAD-bd_PCMH-like_sf"/>
</dbReference>
<comment type="cofactor">
    <cofactor evidence="1 16">
        <name>FAD</name>
        <dbReference type="ChEBI" id="CHEBI:57692"/>
    </cofactor>
</comment>
<evidence type="ECO:0000256" key="4">
    <source>
        <dbReference type="ARBA" id="ARBA00004752"/>
    </source>
</evidence>
<keyword evidence="5 16" id="KW-0963">Cytoplasm</keyword>
<dbReference type="PANTHER" id="PTHR21071:SF4">
    <property type="entry name" value="UDP-N-ACETYLENOLPYRUVOYLGLUCOSAMINE REDUCTASE"/>
    <property type="match status" value="1"/>
</dbReference>
<dbReference type="GO" id="GO:0071555">
    <property type="term" value="P:cell wall organization"/>
    <property type="evidence" value="ECO:0007669"/>
    <property type="project" value="UniProtKB-KW"/>
</dbReference>
<accession>A0A4Q2K8D6</accession>
<reference evidence="18 19" key="1">
    <citation type="journal article" date="2019" name="Gut">
        <title>Antibiotics-induced monodominance of a novel gut bacterial order.</title>
        <authorList>
            <person name="Hildebrand F."/>
            <person name="Moitinho-Silva L."/>
            <person name="Blasche S."/>
            <person name="Jahn M.T."/>
            <person name="Gossmann T.I."/>
            <person name="Heuerta-Cepas J."/>
            <person name="Hercog R."/>
            <person name="Luetge M."/>
            <person name="Bahram M."/>
            <person name="Pryszlak A."/>
            <person name="Alves R.J."/>
            <person name="Waszak S.M."/>
            <person name="Zhu A."/>
            <person name="Ye L."/>
            <person name="Costea P.I."/>
            <person name="Aalvink S."/>
            <person name="Belzer C."/>
            <person name="Forslund S.K."/>
            <person name="Sunagawa S."/>
            <person name="Hentschel U."/>
            <person name="Merten C."/>
            <person name="Patil K.R."/>
            <person name="Benes V."/>
            <person name="Bork P."/>
        </authorList>
    </citation>
    <scope>NUCLEOTIDE SEQUENCE [LARGE SCALE GENOMIC DNA]</scope>
    <source>
        <strain evidence="18 19">HDS1380</strain>
    </source>
</reference>
<dbReference type="Pfam" id="PF01565">
    <property type="entry name" value="FAD_binding_4"/>
    <property type="match status" value="1"/>
</dbReference>
<dbReference type="EC" id="1.3.1.98" evidence="16"/>
<dbReference type="InterPro" id="IPR036635">
    <property type="entry name" value="MurB_C_sf"/>
</dbReference>
<evidence type="ECO:0000256" key="16">
    <source>
        <dbReference type="HAMAP-Rule" id="MF_00037"/>
    </source>
</evidence>
<dbReference type="InterPro" id="IPR003170">
    <property type="entry name" value="MurB"/>
</dbReference>
<dbReference type="NCBIfam" id="TIGR00179">
    <property type="entry name" value="murB"/>
    <property type="match status" value="1"/>
</dbReference>
<dbReference type="InterPro" id="IPR011601">
    <property type="entry name" value="MurB_C"/>
</dbReference>
<evidence type="ECO:0000256" key="1">
    <source>
        <dbReference type="ARBA" id="ARBA00001974"/>
    </source>
</evidence>
<keyword evidence="7 16" id="KW-0285">Flavoprotein</keyword>
<dbReference type="UniPathway" id="UPA00219"/>
<dbReference type="SUPFAM" id="SSF56194">
    <property type="entry name" value="Uridine diphospho-N-Acetylenolpyruvylglucosamine reductase, MurB, C-terminal domain"/>
    <property type="match status" value="1"/>
</dbReference>
<comment type="caution">
    <text evidence="18">The sequence shown here is derived from an EMBL/GenBank/DDBJ whole genome shotgun (WGS) entry which is preliminary data.</text>
</comment>
<keyword evidence="12 16" id="KW-0560">Oxidoreductase</keyword>
<comment type="subcellular location">
    <subcellularLocation>
        <location evidence="3 16">Cytoplasm</location>
    </subcellularLocation>
</comment>
<dbReference type="InterPro" id="IPR016169">
    <property type="entry name" value="FAD-bd_PCMH_sub2"/>
</dbReference>
<dbReference type="NCBIfam" id="NF010480">
    <property type="entry name" value="PRK13905.1"/>
    <property type="match status" value="1"/>
</dbReference>
<feature type="active site" evidence="16">
    <location>
        <position position="291"/>
    </location>
</feature>
<sequence>MIEFQEIPSYLPHVRFSRDFSFSRHTTVGIGGTAPVALYPKNEKELTDTVNFLLERQIPHFFLGQGANVLVSDEGFQGAVVCTIGMKKISRMSECRVYAECGATAEQLVRFTAENALTGAEFLAGIPASVGGLAFMNAGADNTYVQSVIETVRVVRSGVLTDVPVDECGYSYKKSVFQTNGDCIAGCVYRFRAGNVTEIAAKVRARRFARSKLPKGRSVGCVFLNPPQGPAGELIERAGWKGFSIGGALVSPEHANFIINTGNATAKDFRELVGRIRRDIYTKTGIKLQEEFRYIGE</sequence>
<dbReference type="RefSeq" id="WP_129222967.1">
    <property type="nucleotide sequence ID" value="NZ_SDOZ01000002.1"/>
</dbReference>
<evidence type="ECO:0000256" key="14">
    <source>
        <dbReference type="ARBA" id="ARBA00023316"/>
    </source>
</evidence>
<keyword evidence="9 16" id="KW-0521">NADP</keyword>
<organism evidence="18 19">
    <name type="scientific">Candidatus Borkfalkia ceftriaxoniphila</name>
    <dbReference type="NCBI Taxonomy" id="2508949"/>
    <lineage>
        <taxon>Bacteria</taxon>
        <taxon>Bacillati</taxon>
        <taxon>Bacillota</taxon>
        <taxon>Clostridia</taxon>
        <taxon>Christensenellales</taxon>
        <taxon>Christensenellaceae</taxon>
        <taxon>Candidatus Borkfalkia</taxon>
    </lineage>
</organism>
<dbReference type="InterPro" id="IPR016166">
    <property type="entry name" value="FAD-bd_PCMH"/>
</dbReference>
<evidence type="ECO:0000256" key="11">
    <source>
        <dbReference type="ARBA" id="ARBA00022984"/>
    </source>
</evidence>
<dbReference type="GO" id="GO:0005829">
    <property type="term" value="C:cytosol"/>
    <property type="evidence" value="ECO:0007669"/>
    <property type="project" value="TreeGrafter"/>
</dbReference>
<evidence type="ECO:0000256" key="6">
    <source>
        <dbReference type="ARBA" id="ARBA00022618"/>
    </source>
</evidence>
<evidence type="ECO:0000313" key="19">
    <source>
        <dbReference type="Proteomes" id="UP000291269"/>
    </source>
</evidence>
<dbReference type="GO" id="GO:0009252">
    <property type="term" value="P:peptidoglycan biosynthetic process"/>
    <property type="evidence" value="ECO:0007669"/>
    <property type="project" value="UniProtKB-UniRule"/>
</dbReference>
<evidence type="ECO:0000256" key="3">
    <source>
        <dbReference type="ARBA" id="ARBA00004496"/>
    </source>
</evidence>
<dbReference type="Gene3D" id="3.30.465.10">
    <property type="match status" value="1"/>
</dbReference>
<comment type="pathway">
    <text evidence="4 16">Cell wall biogenesis; peptidoglycan biosynthesis.</text>
</comment>
<dbReference type="Pfam" id="PF02873">
    <property type="entry name" value="MurB_C"/>
    <property type="match status" value="1"/>
</dbReference>
<dbReference type="AlphaFoldDB" id="A0A4Q2K8D6"/>
<evidence type="ECO:0000259" key="17">
    <source>
        <dbReference type="PROSITE" id="PS51387"/>
    </source>
</evidence>
<keyword evidence="6 16" id="KW-0132">Cell division</keyword>
<dbReference type="Proteomes" id="UP000291269">
    <property type="component" value="Unassembled WGS sequence"/>
</dbReference>
<evidence type="ECO:0000256" key="7">
    <source>
        <dbReference type="ARBA" id="ARBA00022630"/>
    </source>
</evidence>
<protein>
    <recommendedName>
        <fullName evidence="16">UDP-N-acetylenolpyruvoylglucosamine reductase</fullName>
        <ecNumber evidence="16">1.3.1.98</ecNumber>
    </recommendedName>
    <alternativeName>
        <fullName evidence="16">UDP-N-acetylmuramate dehydrogenase</fullName>
    </alternativeName>
</protein>
<dbReference type="PANTHER" id="PTHR21071">
    <property type="entry name" value="UDP-N-ACETYLENOLPYRUVOYLGLUCOSAMINE REDUCTASE"/>
    <property type="match status" value="1"/>
</dbReference>
<evidence type="ECO:0000256" key="2">
    <source>
        <dbReference type="ARBA" id="ARBA00003921"/>
    </source>
</evidence>
<dbReference type="Gene3D" id="3.90.78.10">
    <property type="entry name" value="UDP-N-acetylenolpyruvoylglucosamine reductase, C-terminal domain"/>
    <property type="match status" value="1"/>
</dbReference>
<name>A0A4Q2K8D6_9FIRM</name>
<dbReference type="GO" id="GO:0008762">
    <property type="term" value="F:UDP-N-acetylmuramate dehydrogenase activity"/>
    <property type="evidence" value="ECO:0007669"/>
    <property type="project" value="UniProtKB-UniRule"/>
</dbReference>
<feature type="active site" description="Proton donor" evidence="16">
    <location>
        <position position="221"/>
    </location>
</feature>
<keyword evidence="10 16" id="KW-0133">Cell shape</keyword>
<evidence type="ECO:0000256" key="10">
    <source>
        <dbReference type="ARBA" id="ARBA00022960"/>
    </source>
</evidence>
<dbReference type="InterPro" id="IPR016167">
    <property type="entry name" value="FAD-bd_PCMH_sub1"/>
</dbReference>
<evidence type="ECO:0000256" key="12">
    <source>
        <dbReference type="ARBA" id="ARBA00023002"/>
    </source>
</evidence>
<dbReference type="Gene3D" id="3.30.43.10">
    <property type="entry name" value="Uridine Diphospho-n-acetylenolpyruvylglucosamine Reductase, domain 2"/>
    <property type="match status" value="1"/>
</dbReference>
<evidence type="ECO:0000256" key="5">
    <source>
        <dbReference type="ARBA" id="ARBA00022490"/>
    </source>
</evidence>
<dbReference type="GO" id="GO:0051301">
    <property type="term" value="P:cell division"/>
    <property type="evidence" value="ECO:0007669"/>
    <property type="project" value="UniProtKB-KW"/>
</dbReference>
<keyword evidence="13 16" id="KW-0131">Cell cycle</keyword>
<keyword evidence="8 16" id="KW-0274">FAD</keyword>
<evidence type="ECO:0000256" key="9">
    <source>
        <dbReference type="ARBA" id="ARBA00022857"/>
    </source>
</evidence>
<comment type="caution">
    <text evidence="16">Lacks conserved residue(s) required for the propagation of feature annotation.</text>
</comment>
<keyword evidence="14 16" id="KW-0961">Cell wall biogenesis/degradation</keyword>
<proteinExistence type="inferred from homology"/>
<comment type="catalytic activity">
    <reaction evidence="15 16">
        <text>UDP-N-acetyl-alpha-D-muramate + NADP(+) = UDP-N-acetyl-3-O-(1-carboxyvinyl)-alpha-D-glucosamine + NADPH + H(+)</text>
        <dbReference type="Rhea" id="RHEA:12248"/>
        <dbReference type="ChEBI" id="CHEBI:15378"/>
        <dbReference type="ChEBI" id="CHEBI:57783"/>
        <dbReference type="ChEBI" id="CHEBI:58349"/>
        <dbReference type="ChEBI" id="CHEBI:68483"/>
        <dbReference type="ChEBI" id="CHEBI:70757"/>
        <dbReference type="EC" id="1.3.1.98"/>
    </reaction>
</comment>
<gene>
    <name evidence="16 18" type="primary">murB</name>
    <name evidence="18" type="ORF">ESZ91_00305</name>
</gene>
<keyword evidence="11 16" id="KW-0573">Peptidoglycan synthesis</keyword>
<dbReference type="SUPFAM" id="SSF56176">
    <property type="entry name" value="FAD-binding/transporter-associated domain-like"/>
    <property type="match status" value="1"/>
</dbReference>
<dbReference type="InterPro" id="IPR006094">
    <property type="entry name" value="Oxid_FAD_bind_N"/>
</dbReference>
<evidence type="ECO:0000256" key="8">
    <source>
        <dbReference type="ARBA" id="ARBA00022827"/>
    </source>
</evidence>
<evidence type="ECO:0000256" key="15">
    <source>
        <dbReference type="ARBA" id="ARBA00048914"/>
    </source>
</evidence>
<dbReference type="HAMAP" id="MF_00037">
    <property type="entry name" value="MurB"/>
    <property type="match status" value="1"/>
</dbReference>
<dbReference type="EMBL" id="SDOZ01000002">
    <property type="protein sequence ID" value="RXZ60865.1"/>
    <property type="molecule type" value="Genomic_DNA"/>
</dbReference>
<comment type="similarity">
    <text evidence="16">Belongs to the MurB family.</text>
</comment>
<evidence type="ECO:0000256" key="13">
    <source>
        <dbReference type="ARBA" id="ARBA00023306"/>
    </source>
</evidence>
<dbReference type="GO" id="GO:0008360">
    <property type="term" value="P:regulation of cell shape"/>
    <property type="evidence" value="ECO:0007669"/>
    <property type="project" value="UniProtKB-KW"/>
</dbReference>
<keyword evidence="19" id="KW-1185">Reference proteome</keyword>
<comment type="function">
    <text evidence="2 16">Cell wall formation.</text>
</comment>
<dbReference type="GO" id="GO:0071949">
    <property type="term" value="F:FAD binding"/>
    <property type="evidence" value="ECO:0007669"/>
    <property type="project" value="InterPro"/>
</dbReference>